<gene>
    <name evidence="9" type="primary">rnz</name>
    <name evidence="11" type="ORF">C7452_1754</name>
</gene>
<comment type="cofactor">
    <cofactor evidence="9">
        <name>Zn(2+)</name>
        <dbReference type="ChEBI" id="CHEBI:29105"/>
    </cofactor>
    <text evidence="9">Binds 2 Zn(2+) ions.</text>
</comment>
<reference evidence="11 12" key="1">
    <citation type="submission" date="2018-07" db="EMBL/GenBank/DDBJ databases">
        <title>Genomic Encyclopedia of Type Strains, Phase IV (KMG-IV): sequencing the most valuable type-strain genomes for metagenomic binning, comparative biology and taxonomic classification.</title>
        <authorList>
            <person name="Goeker M."/>
        </authorList>
    </citation>
    <scope>NUCLEOTIDE SEQUENCE [LARGE SCALE GENOMIC DNA]</scope>
    <source>
        <strain evidence="11 12">DSM 7466</strain>
    </source>
</reference>
<dbReference type="Gene3D" id="3.60.15.10">
    <property type="entry name" value="Ribonuclease Z/Hydroxyacylglutathione hydrolase-like"/>
    <property type="match status" value="1"/>
</dbReference>
<feature type="binding site" evidence="9">
    <location>
        <position position="64"/>
    </location>
    <ligand>
        <name>Zn(2+)</name>
        <dbReference type="ChEBI" id="CHEBI:29105"/>
        <label>2</label>
        <note>catalytic</note>
    </ligand>
</feature>
<evidence type="ECO:0000256" key="3">
    <source>
        <dbReference type="ARBA" id="ARBA00022694"/>
    </source>
</evidence>
<evidence type="ECO:0000256" key="9">
    <source>
        <dbReference type="HAMAP-Rule" id="MF_01818"/>
    </source>
</evidence>
<dbReference type="GO" id="GO:0008270">
    <property type="term" value="F:zinc ion binding"/>
    <property type="evidence" value="ECO:0007669"/>
    <property type="project" value="UniProtKB-UniRule"/>
</dbReference>
<dbReference type="PANTHER" id="PTHR46018">
    <property type="entry name" value="ZINC PHOSPHODIESTERASE ELAC PROTEIN 1"/>
    <property type="match status" value="1"/>
</dbReference>
<dbReference type="CDD" id="cd07717">
    <property type="entry name" value="RNaseZ_ZiPD-like_MBL-fold"/>
    <property type="match status" value="1"/>
</dbReference>
<keyword evidence="3 9" id="KW-0819">tRNA processing</keyword>
<keyword evidence="8 9" id="KW-0862">Zinc</keyword>
<keyword evidence="4 9" id="KW-0540">Nuclease</keyword>
<dbReference type="Pfam" id="PF23023">
    <property type="entry name" value="Anti-Pycsar_Apyc1"/>
    <property type="match status" value="1"/>
</dbReference>
<feature type="binding site" evidence="9">
    <location>
        <position position="65"/>
    </location>
    <ligand>
        <name>Zn(2+)</name>
        <dbReference type="ChEBI" id="CHEBI:29105"/>
        <label>2</label>
        <note>catalytic</note>
    </ligand>
</feature>
<comment type="catalytic activity">
    <reaction evidence="1 9">
        <text>Endonucleolytic cleavage of RNA, removing extra 3' nucleotides from tRNA precursor, generating 3' termini of tRNAs. A 3'-hydroxy group is left at the tRNA terminus and a 5'-phosphoryl group is left at the trailer molecule.</text>
        <dbReference type="EC" id="3.1.26.11"/>
    </reaction>
</comment>
<feature type="binding site" evidence="9">
    <location>
        <position position="62"/>
    </location>
    <ligand>
        <name>Zn(2+)</name>
        <dbReference type="ChEBI" id="CHEBI:29105"/>
        <label>1</label>
        <note>catalytic</note>
    </ligand>
</feature>
<organism evidence="11 12">
    <name type="scientific">Methanothermobacter defluvii</name>
    <dbReference type="NCBI Taxonomy" id="49339"/>
    <lineage>
        <taxon>Archaea</taxon>
        <taxon>Methanobacteriati</taxon>
        <taxon>Methanobacteriota</taxon>
        <taxon>Methanomada group</taxon>
        <taxon>Methanobacteria</taxon>
        <taxon>Methanobacteriales</taxon>
        <taxon>Methanobacteriaceae</taxon>
        <taxon>Methanothermobacter</taxon>
    </lineage>
</organism>
<dbReference type="RefSeq" id="WP_115892910.1">
    <property type="nucleotide sequence ID" value="NZ_QREL01000004.1"/>
</dbReference>
<dbReference type="NCBIfam" id="TIGR02651">
    <property type="entry name" value="RNase_Z"/>
    <property type="match status" value="1"/>
</dbReference>
<feature type="binding site" evidence="9">
    <location>
        <position position="206"/>
    </location>
    <ligand>
        <name>Zn(2+)</name>
        <dbReference type="ChEBI" id="CHEBI:29105"/>
        <label>1</label>
        <note>catalytic</note>
    </ligand>
</feature>
<comment type="subunit">
    <text evidence="2 9">Homodimer.</text>
</comment>
<dbReference type="InterPro" id="IPR013471">
    <property type="entry name" value="RNase_Z/BN"/>
</dbReference>
<feature type="binding site" evidence="9">
    <location>
        <position position="60"/>
    </location>
    <ligand>
        <name>Zn(2+)</name>
        <dbReference type="ChEBI" id="CHEBI:29105"/>
        <label>1</label>
        <note>catalytic</note>
    </ligand>
</feature>
<feature type="domain" description="Metallo-beta-lactamase" evidence="10">
    <location>
        <begin position="18"/>
        <end position="206"/>
    </location>
</feature>
<evidence type="ECO:0000256" key="1">
    <source>
        <dbReference type="ARBA" id="ARBA00000402"/>
    </source>
</evidence>
<keyword evidence="5 9" id="KW-0479">Metal-binding</keyword>
<name>A0A371NC48_9EURY</name>
<dbReference type="NCBIfam" id="NF000801">
    <property type="entry name" value="PRK00055.1-3"/>
    <property type="match status" value="1"/>
</dbReference>
<comment type="function">
    <text evidence="9">Zinc phosphodiesterase, which displays some tRNA 3'-processing endonuclease activity. Probably involved in tRNA maturation, by removing a 3'-trailer from precursor tRNA.</text>
</comment>
<dbReference type="InterPro" id="IPR001279">
    <property type="entry name" value="Metallo-B-lactamas"/>
</dbReference>
<dbReference type="SMART" id="SM00849">
    <property type="entry name" value="Lactamase_B"/>
    <property type="match status" value="1"/>
</dbReference>
<keyword evidence="7 9" id="KW-0378">Hydrolase</keyword>
<dbReference type="FunFam" id="3.60.15.10:FF:000002">
    <property type="entry name" value="Ribonuclease Z"/>
    <property type="match status" value="1"/>
</dbReference>
<feature type="binding site" evidence="9">
    <location>
        <position position="264"/>
    </location>
    <ligand>
        <name>Zn(2+)</name>
        <dbReference type="ChEBI" id="CHEBI:29105"/>
        <label>2</label>
        <note>catalytic</note>
    </ligand>
</feature>
<feature type="binding site" evidence="9">
    <location>
        <position position="137"/>
    </location>
    <ligand>
        <name>Zn(2+)</name>
        <dbReference type="ChEBI" id="CHEBI:29105"/>
        <label>1</label>
        <note>catalytic</note>
    </ligand>
</feature>
<evidence type="ECO:0000256" key="2">
    <source>
        <dbReference type="ARBA" id="ARBA00011738"/>
    </source>
</evidence>
<keyword evidence="6 9" id="KW-0255">Endonuclease</keyword>
<evidence type="ECO:0000256" key="5">
    <source>
        <dbReference type="ARBA" id="ARBA00022723"/>
    </source>
</evidence>
<evidence type="ECO:0000256" key="8">
    <source>
        <dbReference type="ARBA" id="ARBA00022833"/>
    </source>
</evidence>
<evidence type="ECO:0000256" key="4">
    <source>
        <dbReference type="ARBA" id="ARBA00022722"/>
    </source>
</evidence>
<dbReference type="EC" id="3.1.26.11" evidence="9"/>
<evidence type="ECO:0000313" key="12">
    <source>
        <dbReference type="Proteomes" id="UP000256864"/>
    </source>
</evidence>
<dbReference type="InterPro" id="IPR036866">
    <property type="entry name" value="RibonucZ/Hydroxyglut_hydro"/>
</dbReference>
<sequence length="306" mass="33586">MEVTFLGTSSAVPSKNRNHSSIALRIPGEVFLFDCGEGTQRQMALAGISPMKVTRIFITHLHGDHILGIPGMIQSMGFRGREEPLEIYGPPGIQGLHECIMKMGYFTLDFDINVQEVRGGTVVEEDDYRVTSAPASHSVFNLAYCFEEKKRPRFLREKAIALGLKPGPAFGKLHRGIPVTVGDRVIMPEEVLGSPRKGLKICYSGDTRPCESVIRLAEGADLLIHESTLEAGSEDKAAESGHSTAREAAEVARSAGVKRLILTHLSTRYKRTEVILEAAREVFPRTEVADDLMTLEVKADDSNPDN</sequence>
<dbReference type="GO" id="GO:0042802">
    <property type="term" value="F:identical protein binding"/>
    <property type="evidence" value="ECO:0007669"/>
    <property type="project" value="UniProtKB-ARBA"/>
</dbReference>
<protein>
    <recommendedName>
        <fullName evidence="9">Ribonuclease Z</fullName>
        <shortName evidence="9">RNase Z</shortName>
        <ecNumber evidence="9">3.1.26.11</ecNumber>
    </recommendedName>
    <alternativeName>
        <fullName evidence="9">tRNA 3 endonuclease</fullName>
    </alternativeName>
    <alternativeName>
        <fullName evidence="9">tRNase Z</fullName>
    </alternativeName>
</protein>
<keyword evidence="12" id="KW-1185">Reference proteome</keyword>
<dbReference type="HAMAP" id="MF_01818">
    <property type="entry name" value="RNase_Z_BN"/>
    <property type="match status" value="1"/>
</dbReference>
<dbReference type="EMBL" id="QREL01000004">
    <property type="protein sequence ID" value="REE24646.1"/>
    <property type="molecule type" value="Genomic_DNA"/>
</dbReference>
<evidence type="ECO:0000256" key="7">
    <source>
        <dbReference type="ARBA" id="ARBA00022801"/>
    </source>
</evidence>
<dbReference type="SUPFAM" id="SSF56281">
    <property type="entry name" value="Metallo-hydrolase/oxidoreductase"/>
    <property type="match status" value="1"/>
</dbReference>
<dbReference type="Pfam" id="PF12706">
    <property type="entry name" value="Lactamase_B_2"/>
    <property type="match status" value="1"/>
</dbReference>
<comment type="caution">
    <text evidence="11">The sequence shown here is derived from an EMBL/GenBank/DDBJ whole genome shotgun (WGS) entry which is preliminary data.</text>
</comment>
<feature type="binding site" evidence="9">
    <location>
        <position position="206"/>
    </location>
    <ligand>
        <name>Zn(2+)</name>
        <dbReference type="ChEBI" id="CHEBI:29105"/>
        <label>2</label>
        <note>catalytic</note>
    </ligand>
</feature>
<proteinExistence type="inferred from homology"/>
<dbReference type="GO" id="GO:0042781">
    <property type="term" value="F:3'-tRNA processing endoribonuclease activity"/>
    <property type="evidence" value="ECO:0007669"/>
    <property type="project" value="UniProtKB-UniRule"/>
</dbReference>
<accession>A0A371NC48</accession>
<dbReference type="PANTHER" id="PTHR46018:SF2">
    <property type="entry name" value="ZINC PHOSPHODIESTERASE ELAC PROTEIN 1"/>
    <property type="match status" value="1"/>
</dbReference>
<dbReference type="AlphaFoldDB" id="A0A371NC48"/>
<evidence type="ECO:0000313" key="11">
    <source>
        <dbReference type="EMBL" id="REE24646.1"/>
    </source>
</evidence>
<comment type="similarity">
    <text evidence="9">Belongs to the RNase Z family.</text>
</comment>
<evidence type="ECO:0000256" key="6">
    <source>
        <dbReference type="ARBA" id="ARBA00022759"/>
    </source>
</evidence>
<feature type="active site" description="Proton acceptor" evidence="9">
    <location>
        <position position="64"/>
    </location>
</feature>
<dbReference type="Proteomes" id="UP000256864">
    <property type="component" value="Unassembled WGS sequence"/>
</dbReference>
<evidence type="ECO:0000259" key="10">
    <source>
        <dbReference type="SMART" id="SM00849"/>
    </source>
</evidence>